<dbReference type="GO" id="GO:0007018">
    <property type="term" value="P:microtubule-based movement"/>
    <property type="evidence" value="ECO:0007669"/>
    <property type="project" value="InterPro"/>
</dbReference>
<dbReference type="GO" id="GO:0007019">
    <property type="term" value="P:microtubule depolymerization"/>
    <property type="evidence" value="ECO:0007669"/>
    <property type="project" value="TreeGrafter"/>
</dbReference>
<keyword evidence="1 7" id="KW-0493">Microtubule</keyword>
<dbReference type="GO" id="GO:0005524">
    <property type="term" value="F:ATP binding"/>
    <property type="evidence" value="ECO:0007669"/>
    <property type="project" value="UniProtKB-UniRule"/>
</dbReference>
<dbReference type="FunFam" id="3.40.850.10:FF:000012">
    <property type="entry name" value="Kinesin-like protein"/>
    <property type="match status" value="1"/>
</dbReference>
<dbReference type="SMART" id="SM00129">
    <property type="entry name" value="KISc"/>
    <property type="match status" value="1"/>
</dbReference>
<gene>
    <name evidence="10" type="ORF">BJ085DRAFT_18966</name>
</gene>
<dbReference type="GO" id="GO:0005874">
    <property type="term" value="C:microtubule"/>
    <property type="evidence" value="ECO:0007669"/>
    <property type="project" value="UniProtKB-KW"/>
</dbReference>
<feature type="region of interest" description="Disordered" evidence="8">
    <location>
        <begin position="344"/>
        <end position="434"/>
    </location>
</feature>
<dbReference type="PROSITE" id="PS50067">
    <property type="entry name" value="KINESIN_MOTOR_2"/>
    <property type="match status" value="1"/>
</dbReference>
<dbReference type="CDD" id="cd01367">
    <property type="entry name" value="KISc_KIF2_like"/>
    <property type="match status" value="1"/>
</dbReference>
<evidence type="ECO:0000259" key="9">
    <source>
        <dbReference type="PROSITE" id="PS50067"/>
    </source>
</evidence>
<dbReference type="PRINTS" id="PR00380">
    <property type="entry name" value="KINESINHEAVY"/>
</dbReference>
<feature type="compositionally biased region" description="Basic and acidic residues" evidence="8">
    <location>
        <begin position="344"/>
        <end position="354"/>
    </location>
</feature>
<keyword evidence="11" id="KW-1185">Reference proteome</keyword>
<dbReference type="GO" id="GO:0003777">
    <property type="term" value="F:microtubule motor activity"/>
    <property type="evidence" value="ECO:0007669"/>
    <property type="project" value="InterPro"/>
</dbReference>
<evidence type="ECO:0000256" key="3">
    <source>
        <dbReference type="ARBA" id="ARBA00022840"/>
    </source>
</evidence>
<keyword evidence="3 6" id="KW-0067">ATP-binding</keyword>
<dbReference type="GO" id="GO:0016787">
    <property type="term" value="F:hydrolase activity"/>
    <property type="evidence" value="ECO:0007669"/>
    <property type="project" value="UniProtKB-KW"/>
</dbReference>
<comment type="similarity">
    <text evidence="5">Belongs to the TRAFAC class myosin-kinesin ATPase superfamily. Kinesin family. KIN-13 subfamily.</text>
</comment>
<evidence type="ECO:0000313" key="10">
    <source>
        <dbReference type="EMBL" id="RKP40470.1"/>
    </source>
</evidence>
<dbReference type="InterPro" id="IPR027417">
    <property type="entry name" value="P-loop_NTPase"/>
</dbReference>
<evidence type="ECO:0000256" key="1">
    <source>
        <dbReference type="ARBA" id="ARBA00022701"/>
    </source>
</evidence>
<accession>A0A4Q0A5F7</accession>
<dbReference type="Proteomes" id="UP000268162">
    <property type="component" value="Unassembled WGS sequence"/>
</dbReference>
<proteinExistence type="inferred from homology"/>
<reference evidence="11" key="1">
    <citation type="journal article" date="2018" name="Nat. Microbiol.">
        <title>Leveraging single-cell genomics to expand the fungal tree of life.</title>
        <authorList>
            <person name="Ahrendt S.R."/>
            <person name="Quandt C.A."/>
            <person name="Ciobanu D."/>
            <person name="Clum A."/>
            <person name="Salamov A."/>
            <person name="Andreopoulos B."/>
            <person name="Cheng J.F."/>
            <person name="Woyke T."/>
            <person name="Pelin A."/>
            <person name="Henrissat B."/>
            <person name="Reynolds N.K."/>
            <person name="Benny G.L."/>
            <person name="Smith M.E."/>
            <person name="James T.Y."/>
            <person name="Grigoriev I.V."/>
        </authorList>
    </citation>
    <scope>NUCLEOTIDE SEQUENCE [LARGE SCALE GENOMIC DNA]</scope>
    <source>
        <strain evidence="11">RSA 468</strain>
    </source>
</reference>
<dbReference type="PANTHER" id="PTHR47971">
    <property type="entry name" value="KINESIN-RELATED PROTEIN 6"/>
    <property type="match status" value="1"/>
</dbReference>
<sequence>MRRRNSIAAPAKQTARLSYQGPIGNEFEAKIRVCVRKRPLNSRELNRGETDIVQATGRRSVTVHEPKHHFIFDEVFDETVTNDEMYQRTAQPLVRFIFQGGNATCFAYGQTGSGKTYTMLDPRNGLYVLAASDIFAMHTQPEYQHLTVLVSFYEIYQSQLYDLLNNRKKLHAREDHRQQVCISGLREIEIENVVDLMEVFEFGNSERSTGSTGANADSSRSHAILQIMLKDDRDNDRLHGKFSFIDLAGSERGADRGESDKQTRMEGSEINKSLLALKECIRALDMDKKHTPFRQSKLTQVLKDSLVGNSRTCMIATVTPNISNSEHSLNTLRYTDRVKAIKGERGTSDCRDTDSANTGQGDDEGYDDAHYYGEPDDWDDGDRASHDPPEDYDGDLYYDCEQDTIDTAQRRPTSYRTQPSPNAMEPPVAQRSTAAPSQKVYFDLAEIDEFVKQHRLQIRETSDYCKLETRLVASYTLGASSGPSPQGSLRSHKYYEGDNDGDDAKVLAQMHSAVSYLEQLDEILDKKQNAVVQLRNSIRQLVYSQSQSQNRQ</sequence>
<evidence type="ECO:0000313" key="11">
    <source>
        <dbReference type="Proteomes" id="UP000268162"/>
    </source>
</evidence>
<evidence type="ECO:0000256" key="7">
    <source>
        <dbReference type="RuleBase" id="RU000394"/>
    </source>
</evidence>
<feature type="binding site" evidence="6">
    <location>
        <begin position="109"/>
        <end position="116"/>
    </location>
    <ligand>
        <name>ATP</name>
        <dbReference type="ChEBI" id="CHEBI:30616"/>
    </ligand>
</feature>
<evidence type="ECO:0000256" key="5">
    <source>
        <dbReference type="ARBA" id="ARBA00061030"/>
    </source>
</evidence>
<keyword evidence="4 6" id="KW-0505">Motor protein</keyword>
<dbReference type="GO" id="GO:0008017">
    <property type="term" value="F:microtubule binding"/>
    <property type="evidence" value="ECO:0007669"/>
    <property type="project" value="InterPro"/>
</dbReference>
<keyword evidence="2 6" id="KW-0547">Nucleotide-binding</keyword>
<name>A0A4Q0A5F7_9FUNG</name>
<dbReference type="SUPFAM" id="SSF52540">
    <property type="entry name" value="P-loop containing nucleoside triphosphate hydrolases"/>
    <property type="match status" value="1"/>
</dbReference>
<feature type="domain" description="Kinesin motor" evidence="9">
    <location>
        <begin position="30"/>
        <end position="341"/>
    </location>
</feature>
<dbReference type="InterPro" id="IPR019821">
    <property type="entry name" value="Kinesin_motor_CS"/>
</dbReference>
<dbReference type="InterPro" id="IPR036961">
    <property type="entry name" value="Kinesin_motor_dom_sf"/>
</dbReference>
<organism evidence="10 11">
    <name type="scientific">Dimargaris cristalligena</name>
    <dbReference type="NCBI Taxonomy" id="215637"/>
    <lineage>
        <taxon>Eukaryota</taxon>
        <taxon>Fungi</taxon>
        <taxon>Fungi incertae sedis</taxon>
        <taxon>Zoopagomycota</taxon>
        <taxon>Kickxellomycotina</taxon>
        <taxon>Dimargaritomycetes</taxon>
        <taxon>Dimargaritales</taxon>
        <taxon>Dimargaritaceae</taxon>
        <taxon>Dimargaris</taxon>
    </lineage>
</organism>
<keyword evidence="10" id="KW-0378">Hydrolase</keyword>
<evidence type="ECO:0000256" key="4">
    <source>
        <dbReference type="ARBA" id="ARBA00023175"/>
    </source>
</evidence>
<evidence type="ECO:0000256" key="2">
    <source>
        <dbReference type="ARBA" id="ARBA00022741"/>
    </source>
</evidence>
<feature type="compositionally biased region" description="Acidic residues" evidence="8">
    <location>
        <begin position="390"/>
        <end position="404"/>
    </location>
</feature>
<dbReference type="Pfam" id="PF00225">
    <property type="entry name" value="Kinesin"/>
    <property type="match status" value="1"/>
</dbReference>
<dbReference type="InterPro" id="IPR001752">
    <property type="entry name" value="Kinesin_motor_dom"/>
</dbReference>
<dbReference type="STRING" id="215637.A0A4Q0A5F7"/>
<evidence type="ECO:0000256" key="8">
    <source>
        <dbReference type="SAM" id="MobiDB-lite"/>
    </source>
</evidence>
<dbReference type="PROSITE" id="PS00411">
    <property type="entry name" value="KINESIN_MOTOR_1"/>
    <property type="match status" value="1"/>
</dbReference>
<dbReference type="AlphaFoldDB" id="A0A4Q0A5F7"/>
<dbReference type="PANTHER" id="PTHR47971:SF20">
    <property type="entry name" value="KINESIN-LIKE PROTEIN KIF24"/>
    <property type="match status" value="1"/>
</dbReference>
<dbReference type="Gene3D" id="3.40.850.10">
    <property type="entry name" value="Kinesin motor domain"/>
    <property type="match status" value="1"/>
</dbReference>
<dbReference type="InterPro" id="IPR027640">
    <property type="entry name" value="Kinesin-like_fam"/>
</dbReference>
<feature type="compositionally biased region" description="Polar residues" evidence="8">
    <location>
        <begin position="405"/>
        <end position="421"/>
    </location>
</feature>
<dbReference type="EMBL" id="ML002208">
    <property type="protein sequence ID" value="RKP40470.1"/>
    <property type="molecule type" value="Genomic_DNA"/>
</dbReference>
<protein>
    <recommendedName>
        <fullName evidence="7">Kinesin-like protein</fullName>
    </recommendedName>
</protein>
<evidence type="ECO:0000256" key="6">
    <source>
        <dbReference type="PROSITE-ProRule" id="PRU00283"/>
    </source>
</evidence>